<dbReference type="NCBIfam" id="TIGR01383">
    <property type="entry name" value="not_thiJ"/>
    <property type="match status" value="1"/>
</dbReference>
<organism evidence="2 3">
    <name type="scientific">Brotonthovivens ammoniilytica</name>
    <dbReference type="NCBI Taxonomy" id="2981725"/>
    <lineage>
        <taxon>Bacteria</taxon>
        <taxon>Bacillati</taxon>
        <taxon>Bacillota</taxon>
        <taxon>Clostridia</taxon>
        <taxon>Lachnospirales</taxon>
        <taxon>Lachnospiraceae</taxon>
        <taxon>Brotonthovivens</taxon>
    </lineage>
</organism>
<dbReference type="PANTHER" id="PTHR48094">
    <property type="entry name" value="PROTEIN/NUCLEIC ACID DEGLYCASE DJ-1-RELATED"/>
    <property type="match status" value="1"/>
</dbReference>
<dbReference type="Proteomes" id="UP001652442">
    <property type="component" value="Unassembled WGS sequence"/>
</dbReference>
<comment type="caution">
    <text evidence="2">The sequence shown here is derived from an EMBL/GenBank/DDBJ whole genome shotgun (WGS) entry which is preliminary data.</text>
</comment>
<dbReference type="Pfam" id="PF01965">
    <property type="entry name" value="DJ-1_PfpI"/>
    <property type="match status" value="1"/>
</dbReference>
<dbReference type="SUPFAM" id="SSF52317">
    <property type="entry name" value="Class I glutamine amidotransferase-like"/>
    <property type="match status" value="1"/>
</dbReference>
<proteinExistence type="predicted"/>
<feature type="domain" description="DJ-1/PfpI" evidence="1">
    <location>
        <begin position="2"/>
        <end position="163"/>
    </location>
</feature>
<dbReference type="InterPro" id="IPR002818">
    <property type="entry name" value="DJ-1/PfpI"/>
</dbReference>
<dbReference type="Gene3D" id="3.40.50.880">
    <property type="match status" value="1"/>
</dbReference>
<reference evidence="2 3" key="1">
    <citation type="journal article" date="2021" name="ISME Commun">
        <title>Automated analysis of genomic sequences facilitates high-throughput and comprehensive description of bacteria.</title>
        <authorList>
            <person name="Hitch T.C.A."/>
        </authorList>
    </citation>
    <scope>NUCLEOTIDE SEQUENCE [LARGE SCALE GENOMIC DNA]</scope>
    <source>
        <strain evidence="2 3">Sanger_109</strain>
    </source>
</reference>
<evidence type="ECO:0000259" key="1">
    <source>
        <dbReference type="Pfam" id="PF01965"/>
    </source>
</evidence>
<evidence type="ECO:0000313" key="2">
    <source>
        <dbReference type="EMBL" id="MCU6762378.1"/>
    </source>
</evidence>
<dbReference type="CDD" id="cd03135">
    <property type="entry name" value="GATase1_DJ-1"/>
    <property type="match status" value="1"/>
</dbReference>
<dbReference type="InterPro" id="IPR006287">
    <property type="entry name" value="DJ-1"/>
</dbReference>
<dbReference type="EMBL" id="JAOQJQ010000003">
    <property type="protein sequence ID" value="MCU6762378.1"/>
    <property type="molecule type" value="Genomic_DNA"/>
</dbReference>
<name>A0ABT2TJJ4_9FIRM</name>
<accession>A0ABT2TJJ4</accession>
<gene>
    <name evidence="2" type="ORF">OCV88_08540</name>
</gene>
<dbReference type="InterPro" id="IPR050325">
    <property type="entry name" value="Prot/Nucl_acid_deglycase"/>
</dbReference>
<dbReference type="RefSeq" id="WP_158425088.1">
    <property type="nucleotide sequence ID" value="NZ_JAOQJQ010000003.1"/>
</dbReference>
<evidence type="ECO:0000313" key="3">
    <source>
        <dbReference type="Proteomes" id="UP001652442"/>
    </source>
</evidence>
<sequence>MKKIGILLAEGFEEVEALTAADICRRAGIITGLISITGSKTVTGAHKITVQADELFENIVFEGLDGIVLPGGMPGTENLRVYPGVKEKVRMFYDSGRLTAAICAAPGIFGEMGILKGRDAAVYPGCEAGEDVNWLDRSTVVSGHVITGRGPGAAACFALELVKFLMGEEKAEEIKDSFMMP</sequence>
<dbReference type="PANTHER" id="PTHR48094:SF12">
    <property type="entry name" value="PARKINSON DISEASE PROTEIN 7 HOMOLOG"/>
    <property type="match status" value="1"/>
</dbReference>
<keyword evidence="3" id="KW-1185">Reference proteome</keyword>
<dbReference type="InterPro" id="IPR029062">
    <property type="entry name" value="Class_I_gatase-like"/>
</dbReference>
<protein>
    <submittedName>
        <fullName evidence="2">DJ-1/PfpI family protein</fullName>
    </submittedName>
</protein>